<dbReference type="PANTHER" id="PTHR30065">
    <property type="entry name" value="FLAGELLAR BIOSYNTHETIC PROTEIN FLIR"/>
    <property type="match status" value="1"/>
</dbReference>
<name>A0ABU5DMB1_9BURK</name>
<proteinExistence type="inferred from homology"/>
<feature type="transmembrane region" description="Helical" evidence="7">
    <location>
        <begin position="16"/>
        <end position="34"/>
    </location>
</feature>
<keyword evidence="3" id="KW-1003">Cell membrane</keyword>
<evidence type="ECO:0000313" key="9">
    <source>
        <dbReference type="Proteomes" id="UP001285263"/>
    </source>
</evidence>
<evidence type="ECO:0000256" key="3">
    <source>
        <dbReference type="ARBA" id="ARBA00022475"/>
    </source>
</evidence>
<keyword evidence="8" id="KW-0282">Flagellum</keyword>
<feature type="transmembrane region" description="Helical" evidence="7">
    <location>
        <begin position="174"/>
        <end position="201"/>
    </location>
</feature>
<evidence type="ECO:0000313" key="8">
    <source>
        <dbReference type="EMBL" id="MDY0747446.1"/>
    </source>
</evidence>
<comment type="similarity">
    <text evidence="2">Belongs to the FliR/MopE/SpaR family.</text>
</comment>
<evidence type="ECO:0000256" key="2">
    <source>
        <dbReference type="ARBA" id="ARBA00009772"/>
    </source>
</evidence>
<dbReference type="RefSeq" id="WP_320425415.1">
    <property type="nucleotide sequence ID" value="NZ_JAXCLA010000008.1"/>
</dbReference>
<accession>A0ABU5DMB1</accession>
<gene>
    <name evidence="8" type="ORF">SNE35_23280</name>
</gene>
<evidence type="ECO:0000256" key="7">
    <source>
        <dbReference type="SAM" id="Phobius"/>
    </source>
</evidence>
<keyword evidence="6 7" id="KW-0472">Membrane</keyword>
<sequence>MDEILPFNQLVTMLSALWWPFCRVLAMFSASPIVGESMVPVTVRVLLSLVLAVVLMPASQATAQVINPLSMHALVATGEQAILGFALGLAFHLVVSVVTTLGFLLSSQLGLSMAVMNDPMNGASSDVVTGLLNVLCMLTFFSVDGHLLLTGVLGASFKAWPVGAGLSTLAMQTVVYNVAWVLSAAMLLALPVVFSTLVVQIGMGYLNRVAPSLNLYSLGFSLVTLFGLFMLTQVMVHVPEHYLAMTRSVLDMIEKDLHVH</sequence>
<reference evidence="8 9" key="1">
    <citation type="submission" date="2023-11" db="EMBL/GenBank/DDBJ databases">
        <title>Paucibacter sp. nov., isolated from fresh soil in Korea.</title>
        <authorList>
            <person name="Le N.T.T."/>
        </authorList>
    </citation>
    <scope>NUCLEOTIDE SEQUENCE [LARGE SCALE GENOMIC DNA]</scope>
    <source>
        <strain evidence="8 9">R3-3</strain>
    </source>
</reference>
<dbReference type="Proteomes" id="UP001285263">
    <property type="component" value="Unassembled WGS sequence"/>
</dbReference>
<comment type="subcellular location">
    <subcellularLocation>
        <location evidence="1">Cell membrane</location>
        <topology evidence="1">Multi-pass membrane protein</topology>
    </subcellularLocation>
</comment>
<dbReference type="PRINTS" id="PR00953">
    <property type="entry name" value="TYPE3IMRPROT"/>
</dbReference>
<dbReference type="Pfam" id="PF01311">
    <property type="entry name" value="Bac_export_1"/>
    <property type="match status" value="1"/>
</dbReference>
<dbReference type="InterPro" id="IPR002010">
    <property type="entry name" value="T3SS_IM_R"/>
</dbReference>
<keyword evidence="8" id="KW-0966">Cell projection</keyword>
<feature type="transmembrane region" description="Helical" evidence="7">
    <location>
        <begin position="41"/>
        <end position="61"/>
    </location>
</feature>
<evidence type="ECO:0000256" key="6">
    <source>
        <dbReference type="ARBA" id="ARBA00023136"/>
    </source>
</evidence>
<comment type="caution">
    <text evidence="8">The sequence shown here is derived from an EMBL/GenBank/DDBJ whole genome shotgun (WGS) entry which is preliminary data.</text>
</comment>
<dbReference type="EMBL" id="JAXCLA010000008">
    <property type="protein sequence ID" value="MDY0747446.1"/>
    <property type="molecule type" value="Genomic_DNA"/>
</dbReference>
<feature type="transmembrane region" description="Helical" evidence="7">
    <location>
        <begin position="127"/>
        <end position="154"/>
    </location>
</feature>
<dbReference type="PANTHER" id="PTHR30065:SF8">
    <property type="entry name" value="FLAGELLAR BIOSYNTHETIC PROTEIN FLIR"/>
    <property type="match status" value="1"/>
</dbReference>
<keyword evidence="5 7" id="KW-1133">Transmembrane helix</keyword>
<feature type="transmembrane region" description="Helical" evidence="7">
    <location>
        <begin position="213"/>
        <end position="236"/>
    </location>
</feature>
<protein>
    <submittedName>
        <fullName evidence="8">Flagellar biosynthetic protein FliR</fullName>
    </submittedName>
</protein>
<feature type="transmembrane region" description="Helical" evidence="7">
    <location>
        <begin position="81"/>
        <end position="106"/>
    </location>
</feature>
<evidence type="ECO:0000256" key="5">
    <source>
        <dbReference type="ARBA" id="ARBA00022989"/>
    </source>
</evidence>
<evidence type="ECO:0000256" key="1">
    <source>
        <dbReference type="ARBA" id="ARBA00004651"/>
    </source>
</evidence>
<keyword evidence="8" id="KW-0969">Cilium</keyword>
<keyword evidence="9" id="KW-1185">Reference proteome</keyword>
<evidence type="ECO:0000256" key="4">
    <source>
        <dbReference type="ARBA" id="ARBA00022692"/>
    </source>
</evidence>
<keyword evidence="4 7" id="KW-0812">Transmembrane</keyword>
<organism evidence="8 9">
    <name type="scientific">Roseateles agri</name>
    <dbReference type="NCBI Taxonomy" id="3098619"/>
    <lineage>
        <taxon>Bacteria</taxon>
        <taxon>Pseudomonadati</taxon>
        <taxon>Pseudomonadota</taxon>
        <taxon>Betaproteobacteria</taxon>
        <taxon>Burkholderiales</taxon>
        <taxon>Sphaerotilaceae</taxon>
        <taxon>Roseateles</taxon>
    </lineage>
</organism>